<gene>
    <name evidence="3" type="ORF">J5Y06_21195</name>
</gene>
<dbReference type="EMBL" id="JAGIYY010000011">
    <property type="protein sequence ID" value="MBP0441172.1"/>
    <property type="molecule type" value="Genomic_DNA"/>
</dbReference>
<feature type="transmembrane region" description="Helical" evidence="1">
    <location>
        <begin position="99"/>
        <end position="117"/>
    </location>
</feature>
<dbReference type="InterPro" id="IPR009936">
    <property type="entry name" value="DUF1468"/>
</dbReference>
<feature type="domain" description="DUF1468" evidence="2">
    <location>
        <begin position="11"/>
        <end position="146"/>
    </location>
</feature>
<feature type="transmembrane region" description="Helical" evidence="1">
    <location>
        <begin position="75"/>
        <end position="93"/>
    </location>
</feature>
<evidence type="ECO:0000313" key="4">
    <source>
        <dbReference type="Proteomes" id="UP000666240"/>
    </source>
</evidence>
<evidence type="ECO:0000259" key="2">
    <source>
        <dbReference type="Pfam" id="PF07331"/>
    </source>
</evidence>
<feature type="transmembrane region" description="Helical" evidence="1">
    <location>
        <begin position="9"/>
        <end position="29"/>
    </location>
</feature>
<dbReference type="Pfam" id="PF07331">
    <property type="entry name" value="TctB"/>
    <property type="match status" value="1"/>
</dbReference>
<feature type="transmembrane region" description="Helical" evidence="1">
    <location>
        <begin position="41"/>
        <end position="63"/>
    </location>
</feature>
<proteinExistence type="predicted"/>
<keyword evidence="1" id="KW-0472">Membrane</keyword>
<keyword evidence="4" id="KW-1185">Reference proteome</keyword>
<protein>
    <submittedName>
        <fullName evidence="3">Tripartite tricarboxylate transporter TctB family protein</fullName>
    </submittedName>
</protein>
<dbReference type="Proteomes" id="UP000666240">
    <property type="component" value="Unassembled WGS sequence"/>
</dbReference>
<comment type="caution">
    <text evidence="3">The sequence shown here is derived from an EMBL/GenBank/DDBJ whole genome shotgun (WGS) entry which is preliminary data.</text>
</comment>
<evidence type="ECO:0000256" key="1">
    <source>
        <dbReference type="SAM" id="Phobius"/>
    </source>
</evidence>
<reference evidence="3" key="1">
    <citation type="submission" date="2021-03" db="EMBL/GenBank/DDBJ databases">
        <title>Genome sequencing and assembly of Tianweitania sediminis.</title>
        <authorList>
            <person name="Chhetri G."/>
        </authorList>
    </citation>
    <scope>NUCLEOTIDE SEQUENCE</scope>
    <source>
        <strain evidence="3">Z8</strain>
    </source>
</reference>
<dbReference type="AlphaFoldDB" id="A0A8J7UN66"/>
<accession>A0A8J7UN66</accession>
<keyword evidence="1" id="KW-1133">Transmembrane helix</keyword>
<organism evidence="3 4">
    <name type="scientific">Tianweitania sediminis</name>
    <dbReference type="NCBI Taxonomy" id="1502156"/>
    <lineage>
        <taxon>Bacteria</taxon>
        <taxon>Pseudomonadati</taxon>
        <taxon>Pseudomonadota</taxon>
        <taxon>Alphaproteobacteria</taxon>
        <taxon>Hyphomicrobiales</taxon>
        <taxon>Phyllobacteriaceae</taxon>
        <taxon>Tianweitania</taxon>
    </lineage>
</organism>
<keyword evidence="1" id="KW-0812">Transmembrane</keyword>
<sequence>MVLRRPKDLYSGVLFLIIGAGTLALSGGLPFGTARSMGPGYFPTVLGCLLCVLALLQVVKSFFGAPDPIDPFNVATARAAIGVLGGTVLFGLLVRQAGLAPTLLITTLISALGLRGFGVKPAVVLALVLSVGCSIIFVQLLGLPVPILGSLFDGQD</sequence>
<dbReference type="RefSeq" id="WP_209337198.1">
    <property type="nucleotide sequence ID" value="NZ_JAGIYY010000011.1"/>
</dbReference>
<name>A0A8J7UN66_9HYPH</name>
<feature type="transmembrane region" description="Helical" evidence="1">
    <location>
        <begin position="124"/>
        <end position="147"/>
    </location>
</feature>
<evidence type="ECO:0000313" key="3">
    <source>
        <dbReference type="EMBL" id="MBP0441172.1"/>
    </source>
</evidence>